<reference evidence="1 2" key="1">
    <citation type="journal article" date="2019" name="Int. J. Syst. Evol. Microbiol.">
        <title>The Global Catalogue of Microorganisms (GCM) 10K type strain sequencing project: providing services to taxonomists for standard genome sequencing and annotation.</title>
        <authorList>
            <consortium name="The Broad Institute Genomics Platform"/>
            <consortium name="The Broad Institute Genome Sequencing Center for Infectious Disease"/>
            <person name="Wu L."/>
            <person name="Ma J."/>
        </authorList>
    </citation>
    <scope>NUCLEOTIDE SEQUENCE [LARGE SCALE GENOMIC DNA]</scope>
    <source>
        <strain evidence="1 2">JCM 15309</strain>
    </source>
</reference>
<dbReference type="RefSeq" id="WP_344048589.1">
    <property type="nucleotide sequence ID" value="NZ_BAAAPB010000008.1"/>
</dbReference>
<keyword evidence="2" id="KW-1185">Reference proteome</keyword>
<dbReference type="Proteomes" id="UP001500571">
    <property type="component" value="Unassembled WGS sequence"/>
</dbReference>
<accession>A0ABN2RZ76</accession>
<proteinExistence type="predicted"/>
<comment type="caution">
    <text evidence="1">The sequence shown here is derived from an EMBL/GenBank/DDBJ whole genome shotgun (WGS) entry which is preliminary data.</text>
</comment>
<protein>
    <submittedName>
        <fullName evidence="1">Uncharacterized protein</fullName>
    </submittedName>
</protein>
<organism evidence="1 2">
    <name type="scientific">Nocardioides panacihumi</name>
    <dbReference type="NCBI Taxonomy" id="400774"/>
    <lineage>
        <taxon>Bacteria</taxon>
        <taxon>Bacillati</taxon>
        <taxon>Actinomycetota</taxon>
        <taxon>Actinomycetes</taxon>
        <taxon>Propionibacteriales</taxon>
        <taxon>Nocardioidaceae</taxon>
        <taxon>Nocardioides</taxon>
    </lineage>
</organism>
<dbReference type="EMBL" id="BAAAPB010000008">
    <property type="protein sequence ID" value="GAA1977451.1"/>
    <property type="molecule type" value="Genomic_DNA"/>
</dbReference>
<evidence type="ECO:0000313" key="2">
    <source>
        <dbReference type="Proteomes" id="UP001500571"/>
    </source>
</evidence>
<gene>
    <name evidence="1" type="ORF">GCM10009798_43330</name>
</gene>
<name>A0ABN2RZ76_9ACTN</name>
<evidence type="ECO:0000313" key="1">
    <source>
        <dbReference type="EMBL" id="GAA1977451.1"/>
    </source>
</evidence>
<sequence>MNAPSSMRSSITNTTADVVLIADDEMPEAQDWAYAESKQGTWIFVKRSKMPAALEDATAALAANGYNVTLSGVQR</sequence>